<feature type="binding site" evidence="11">
    <location>
        <position position="681"/>
    </location>
    <ligand>
        <name>Zn(2+)</name>
        <dbReference type="ChEBI" id="CHEBI:29105"/>
    </ligand>
</feature>
<dbReference type="Pfam" id="PF02272">
    <property type="entry name" value="DHHA1"/>
    <property type="match status" value="1"/>
</dbReference>
<protein>
    <recommendedName>
        <fullName evidence="11">Alanine--tRNA ligase</fullName>
        <ecNumber evidence="11">6.1.1.7</ecNumber>
    </recommendedName>
    <alternativeName>
        <fullName evidence="11">Alanyl-tRNA synthetase</fullName>
        <shortName evidence="11">AlaRS</shortName>
    </alternativeName>
</protein>
<dbReference type="FunFam" id="3.10.310.40:FF:000001">
    <property type="entry name" value="Alanine--tRNA ligase"/>
    <property type="match status" value="1"/>
</dbReference>
<dbReference type="InterPro" id="IPR045864">
    <property type="entry name" value="aa-tRNA-synth_II/BPL/LPL"/>
</dbReference>
<comment type="subcellular location">
    <subcellularLocation>
        <location evidence="11">Cytoplasm</location>
    </subcellularLocation>
</comment>
<comment type="similarity">
    <text evidence="1 11">Belongs to the class-II aminoacyl-tRNA synthetase family.</text>
</comment>
<dbReference type="InterPro" id="IPR018164">
    <property type="entry name" value="Ala-tRNA-synth_IIc_N"/>
</dbReference>
<dbReference type="GO" id="GO:0000049">
    <property type="term" value="F:tRNA binding"/>
    <property type="evidence" value="ECO:0007669"/>
    <property type="project" value="UniProtKB-KW"/>
</dbReference>
<dbReference type="GO" id="GO:0005524">
    <property type="term" value="F:ATP binding"/>
    <property type="evidence" value="ECO:0007669"/>
    <property type="project" value="UniProtKB-UniRule"/>
</dbReference>
<evidence type="ECO:0000256" key="3">
    <source>
        <dbReference type="ARBA" id="ARBA00022598"/>
    </source>
</evidence>
<evidence type="ECO:0000256" key="5">
    <source>
        <dbReference type="ARBA" id="ARBA00022741"/>
    </source>
</evidence>
<sequence length="895" mass="100445">MNADELRKSFLDFFAERGHRIVAGSSLIPEDDPSLLFTGAGMNQFKHFLLGSKKSDIPRVANCQKCFRTTDIENVGYTVRHLTFLEMLGNFSFGDYFKNDAIAWAWEFVTSVLRLPQEKLRVSVFRDDNEAYLIWKKIGIPETKIVRLGEKDNFWSMGPTGPCGPCSEIIFDRGEEKGCGQKSCGPGCGCDRFLELWNLVFTQFNRTSNGNLTPLPQKNIDTGMGLERALFLLEGSEVIFECSLLKPILNSIAETLKIGTKAQRHKGTKKDKTEGAALWIMADHLRAATFLIGDGVSPANDGRGYVLRRLLRRAVRQAHLLLGQKKLSLDKPFLYTSAVIVANLMKSVYPELTSRREYITQVIFSEEERFLRTLEQGMEILLKVIDESKKGKKNEIPVEMAFKMHDTYGFPIDLTEEIARENSLTINRDKFNEQVRKQQERARLDRESKAAPTFEIIEKEKLNKIKSTEFLGYKTLECRVKVLAIVREGKLISSALKGDKVEIILDKTPFYPESGGQVGDVGILCRGETKIEVIDTRESGEKDGIIIHQGIVVQGKIGLQEQFNALVNEEARQAAACNHTATHLLQNVLRQTLGEHITQLGSFVSPERLRFDFNHFKKIDERQLNYIEKIINKKIRENKKIAVNYTTFKDAKAEGAIALFEEKYEESVRVVKIGDYSYELCGGTHVKATGEIGIFHIVGESSIAAGTRRIEAVSGKAAWQMLRDESQLLREVGQILKSPSTEVRDKVESLLKQIRALEKEINLSRKKEMRKEVEKLLKEAKIVNDIKIISSQFKEATSEELRSMVDVLGKKVNKGVIVLGSDVGEKAFLVARVTENLIKEGFHAGNIIKEVAGIVGGSGGGRPDYAQAGGKNTARLSDALLKVPQIVVSHAKRND</sequence>
<feature type="binding site" evidence="11">
    <location>
        <position position="579"/>
    </location>
    <ligand>
        <name>Zn(2+)</name>
        <dbReference type="ChEBI" id="CHEBI:29105"/>
    </ligand>
</feature>
<keyword evidence="2 11" id="KW-0820">tRNA-binding</keyword>
<dbReference type="InterPro" id="IPR023033">
    <property type="entry name" value="Ala_tRNA_ligase_euk/bac"/>
</dbReference>
<dbReference type="PANTHER" id="PTHR11777">
    <property type="entry name" value="ALANYL-TRNA SYNTHETASE"/>
    <property type="match status" value="1"/>
</dbReference>
<gene>
    <name evidence="11" type="primary">alaS</name>
    <name evidence="14" type="ORF">B9J77_04035</name>
</gene>
<keyword evidence="6 11" id="KW-0862">Zinc</keyword>
<dbReference type="InterPro" id="IPR018162">
    <property type="entry name" value="Ala-tRNA-ligase_IIc_anticod-bd"/>
</dbReference>
<evidence type="ECO:0000259" key="13">
    <source>
        <dbReference type="PROSITE" id="PS50860"/>
    </source>
</evidence>
<evidence type="ECO:0000256" key="1">
    <source>
        <dbReference type="ARBA" id="ARBA00008226"/>
    </source>
</evidence>
<dbReference type="SUPFAM" id="SSF55186">
    <property type="entry name" value="ThrRS/AlaRS common domain"/>
    <property type="match status" value="1"/>
</dbReference>
<dbReference type="PROSITE" id="PS50860">
    <property type="entry name" value="AA_TRNA_LIGASE_II_ALA"/>
    <property type="match status" value="1"/>
</dbReference>
<evidence type="ECO:0000313" key="14">
    <source>
        <dbReference type="EMBL" id="RIH99910.1"/>
    </source>
</evidence>
<dbReference type="Proteomes" id="UP000266287">
    <property type="component" value="Unassembled WGS sequence"/>
</dbReference>
<dbReference type="Gene3D" id="3.30.980.10">
    <property type="entry name" value="Threonyl-trna Synthetase, Chain A, domain 2"/>
    <property type="match status" value="1"/>
</dbReference>
<keyword evidence="9 11" id="KW-0648">Protein biosynthesis</keyword>
<evidence type="ECO:0000256" key="11">
    <source>
        <dbReference type="HAMAP-Rule" id="MF_00036"/>
    </source>
</evidence>
<keyword evidence="4 11" id="KW-0479">Metal-binding</keyword>
<reference evidence="14 15" key="1">
    <citation type="submission" date="2018-08" db="EMBL/GenBank/DDBJ databases">
        <title>Draft genome of candidate division NPL-UPA2 bacterium Unc8 that adapted to ultra-basic serpentinizing groundwater.</title>
        <authorList>
            <person name="Ishii S."/>
            <person name="Suzuki S."/>
            <person name="Nealson K.H."/>
        </authorList>
    </citation>
    <scope>NUCLEOTIDE SEQUENCE [LARGE SCALE GENOMIC DNA]</scope>
    <source>
        <strain evidence="14">Unc8</strain>
    </source>
</reference>
<dbReference type="FunFam" id="3.30.980.10:FF:000004">
    <property type="entry name" value="Alanine--tRNA ligase, cytoplasmic"/>
    <property type="match status" value="1"/>
</dbReference>
<comment type="function">
    <text evidence="11">Catalyzes the attachment of alanine to tRNA(Ala) in a two-step reaction: alanine is first activated by ATP to form Ala-AMP and then transferred to the acceptor end of tRNA(Ala). Also edits incorrectly charged Ser-tRNA(Ala) and Gly-tRNA(Ala) via its editing domain.</text>
</comment>
<keyword evidence="8 11" id="KW-0694">RNA-binding</keyword>
<dbReference type="SUPFAM" id="SSF50447">
    <property type="entry name" value="Translation proteins"/>
    <property type="match status" value="1"/>
</dbReference>
<dbReference type="SUPFAM" id="SSF55681">
    <property type="entry name" value="Class II aaRS and biotin synthetases"/>
    <property type="match status" value="1"/>
</dbReference>
<dbReference type="InterPro" id="IPR009000">
    <property type="entry name" value="Transl_B-barrel_sf"/>
</dbReference>
<feature type="coiled-coil region" evidence="12">
    <location>
        <begin position="740"/>
        <end position="786"/>
    </location>
</feature>
<dbReference type="GO" id="GO:0006419">
    <property type="term" value="P:alanyl-tRNA aminoacylation"/>
    <property type="evidence" value="ECO:0007669"/>
    <property type="project" value="UniProtKB-UniRule"/>
</dbReference>
<evidence type="ECO:0000256" key="4">
    <source>
        <dbReference type="ARBA" id="ARBA00022723"/>
    </source>
</evidence>
<organism evidence="14 15">
    <name type="scientific">candidate division NPL-UPA2 bacterium Unc8</name>
    <dbReference type="NCBI Taxonomy" id="1980939"/>
    <lineage>
        <taxon>Bacteria</taxon>
    </lineage>
</organism>
<dbReference type="GO" id="GO:0005829">
    <property type="term" value="C:cytosol"/>
    <property type="evidence" value="ECO:0007669"/>
    <property type="project" value="TreeGrafter"/>
</dbReference>
<keyword evidence="12" id="KW-0175">Coiled coil</keyword>
<dbReference type="AlphaFoldDB" id="A0A399FV12"/>
<dbReference type="GO" id="GO:0008270">
    <property type="term" value="F:zinc ion binding"/>
    <property type="evidence" value="ECO:0007669"/>
    <property type="project" value="UniProtKB-UniRule"/>
</dbReference>
<comment type="domain">
    <text evidence="11">Consists of three domains; the N-terminal catalytic domain, the editing domain and the C-terminal C-Ala domain. The editing domain removes incorrectly charged amino acids, while the C-Ala domain, along with tRNA(Ala), serves as a bridge to cooperatively bring together the editing and aminoacylation centers thus stimulating deacylation of misacylated tRNAs.</text>
</comment>
<dbReference type="InterPro" id="IPR018163">
    <property type="entry name" value="Thr/Ala-tRNA-synth_IIc_edit"/>
</dbReference>
<dbReference type="InterPro" id="IPR050058">
    <property type="entry name" value="Ala-tRNA_ligase"/>
</dbReference>
<dbReference type="InterPro" id="IPR002318">
    <property type="entry name" value="Ala-tRNA-lgiase_IIc"/>
</dbReference>
<dbReference type="GO" id="GO:0004813">
    <property type="term" value="F:alanine-tRNA ligase activity"/>
    <property type="evidence" value="ECO:0007669"/>
    <property type="project" value="UniProtKB-UniRule"/>
</dbReference>
<keyword evidence="5 11" id="KW-0547">Nucleotide-binding</keyword>
<feature type="domain" description="Alanyl-transfer RNA synthetases family profile" evidence="13">
    <location>
        <begin position="1"/>
        <end position="724"/>
    </location>
</feature>
<dbReference type="Gene3D" id="3.10.310.40">
    <property type="match status" value="1"/>
</dbReference>
<dbReference type="PANTHER" id="PTHR11777:SF9">
    <property type="entry name" value="ALANINE--TRNA LIGASE, CYTOPLASMIC"/>
    <property type="match status" value="1"/>
</dbReference>
<evidence type="ECO:0000256" key="7">
    <source>
        <dbReference type="ARBA" id="ARBA00022840"/>
    </source>
</evidence>
<dbReference type="Pfam" id="PF01411">
    <property type="entry name" value="tRNA-synt_2c"/>
    <property type="match status" value="1"/>
</dbReference>
<dbReference type="FunFam" id="3.30.930.10:FF:000004">
    <property type="entry name" value="Alanine--tRNA ligase"/>
    <property type="match status" value="1"/>
</dbReference>
<evidence type="ECO:0000256" key="12">
    <source>
        <dbReference type="SAM" id="Coils"/>
    </source>
</evidence>
<dbReference type="SUPFAM" id="SSF101353">
    <property type="entry name" value="Putative anticodon-binding domain of alanyl-tRNA synthetase (AlaRS)"/>
    <property type="match status" value="1"/>
</dbReference>
<comment type="caution">
    <text evidence="14">The sequence shown here is derived from an EMBL/GenBank/DDBJ whole genome shotgun (WGS) entry which is preliminary data.</text>
</comment>
<dbReference type="NCBIfam" id="TIGR00344">
    <property type="entry name" value="alaS"/>
    <property type="match status" value="1"/>
</dbReference>
<dbReference type="InterPro" id="IPR003156">
    <property type="entry name" value="DHHA1_dom"/>
</dbReference>
<keyword evidence="10 11" id="KW-0030">Aminoacyl-tRNA synthetase</keyword>
<comment type="cofactor">
    <cofactor evidence="11">
        <name>Zn(2+)</name>
        <dbReference type="ChEBI" id="CHEBI:29105"/>
    </cofactor>
    <text evidence="11">Binds 1 zinc ion per subunit.</text>
</comment>
<evidence type="ECO:0000256" key="8">
    <source>
        <dbReference type="ARBA" id="ARBA00022884"/>
    </source>
</evidence>
<dbReference type="Gene3D" id="6.10.250.550">
    <property type="match status" value="1"/>
</dbReference>
<feature type="binding site" evidence="11">
    <location>
        <position position="685"/>
    </location>
    <ligand>
        <name>Zn(2+)</name>
        <dbReference type="ChEBI" id="CHEBI:29105"/>
    </ligand>
</feature>
<evidence type="ECO:0000256" key="10">
    <source>
        <dbReference type="ARBA" id="ARBA00023146"/>
    </source>
</evidence>
<dbReference type="EC" id="6.1.1.7" evidence="11"/>
<evidence type="ECO:0000256" key="2">
    <source>
        <dbReference type="ARBA" id="ARBA00022555"/>
    </source>
</evidence>
<name>A0A399FV12_UNCN2</name>
<dbReference type="Pfam" id="PF07973">
    <property type="entry name" value="tRNA_SAD"/>
    <property type="match status" value="1"/>
</dbReference>
<evidence type="ECO:0000256" key="9">
    <source>
        <dbReference type="ARBA" id="ARBA00022917"/>
    </source>
</evidence>
<dbReference type="GO" id="GO:0002161">
    <property type="term" value="F:aminoacyl-tRNA deacylase activity"/>
    <property type="evidence" value="ECO:0007669"/>
    <property type="project" value="TreeGrafter"/>
</dbReference>
<proteinExistence type="inferred from homology"/>
<dbReference type="PRINTS" id="PR00980">
    <property type="entry name" value="TRNASYNTHALA"/>
</dbReference>
<accession>A0A399FV12</accession>
<evidence type="ECO:0000313" key="15">
    <source>
        <dbReference type="Proteomes" id="UP000266287"/>
    </source>
</evidence>
<dbReference type="CDD" id="cd00673">
    <property type="entry name" value="AlaRS_core"/>
    <property type="match status" value="1"/>
</dbReference>
<keyword evidence="7 11" id="KW-0067">ATP-binding</keyword>
<feature type="binding site" evidence="11">
    <location>
        <position position="583"/>
    </location>
    <ligand>
        <name>Zn(2+)</name>
        <dbReference type="ChEBI" id="CHEBI:29105"/>
    </ligand>
</feature>
<dbReference type="SMART" id="SM00863">
    <property type="entry name" value="tRNA_SAD"/>
    <property type="match status" value="1"/>
</dbReference>
<dbReference type="HAMAP" id="MF_00036_B">
    <property type="entry name" value="Ala_tRNA_synth_B"/>
    <property type="match status" value="1"/>
</dbReference>
<comment type="catalytic activity">
    <reaction evidence="11">
        <text>tRNA(Ala) + L-alanine + ATP = L-alanyl-tRNA(Ala) + AMP + diphosphate</text>
        <dbReference type="Rhea" id="RHEA:12540"/>
        <dbReference type="Rhea" id="RHEA-COMP:9657"/>
        <dbReference type="Rhea" id="RHEA-COMP:9923"/>
        <dbReference type="ChEBI" id="CHEBI:30616"/>
        <dbReference type="ChEBI" id="CHEBI:33019"/>
        <dbReference type="ChEBI" id="CHEBI:57972"/>
        <dbReference type="ChEBI" id="CHEBI:78442"/>
        <dbReference type="ChEBI" id="CHEBI:78497"/>
        <dbReference type="ChEBI" id="CHEBI:456215"/>
        <dbReference type="EC" id="6.1.1.7"/>
    </reaction>
</comment>
<dbReference type="InterPro" id="IPR012947">
    <property type="entry name" value="tRNA_SAD"/>
</dbReference>
<dbReference type="EMBL" id="NDHY01000009">
    <property type="protein sequence ID" value="RIH99910.1"/>
    <property type="molecule type" value="Genomic_DNA"/>
</dbReference>
<dbReference type="FunFam" id="3.30.54.20:FF:000001">
    <property type="entry name" value="Alanine--tRNA ligase"/>
    <property type="match status" value="1"/>
</dbReference>
<keyword evidence="3 11" id="KW-0436">Ligase</keyword>
<dbReference type="Gene3D" id="2.40.30.130">
    <property type="match status" value="1"/>
</dbReference>
<evidence type="ECO:0000256" key="6">
    <source>
        <dbReference type="ARBA" id="ARBA00022833"/>
    </source>
</evidence>
<keyword evidence="11" id="KW-0963">Cytoplasm</keyword>
<dbReference type="Gene3D" id="3.30.54.20">
    <property type="match status" value="1"/>
</dbReference>
<dbReference type="InterPro" id="IPR018165">
    <property type="entry name" value="Ala-tRNA-synth_IIc_core"/>
</dbReference>
<dbReference type="Gene3D" id="3.30.930.10">
    <property type="entry name" value="Bira Bifunctional Protein, Domain 2"/>
    <property type="match status" value="1"/>
</dbReference>